<dbReference type="InterPro" id="IPR015391">
    <property type="entry name" value="SurA_N"/>
</dbReference>
<dbReference type="GO" id="GO:0050821">
    <property type="term" value="P:protein stabilization"/>
    <property type="evidence" value="ECO:0007669"/>
    <property type="project" value="InterPro"/>
</dbReference>
<comment type="function">
    <text evidence="7">Chaperone involved in the correct folding and assembly of outer membrane proteins. Recognizes specific patterns of aromatic residues and the orientation of their side chains, which are found more frequently in integral outer membrane proteins. May act in both early periplasmic and late outer membrane-associated steps of protein maturation.</text>
</comment>
<name>A0A363UQ43_9GAMM</name>
<comment type="catalytic activity">
    <reaction evidence="7">
        <text>[protein]-peptidylproline (omega=180) = [protein]-peptidylproline (omega=0)</text>
        <dbReference type="Rhea" id="RHEA:16237"/>
        <dbReference type="Rhea" id="RHEA-COMP:10747"/>
        <dbReference type="Rhea" id="RHEA-COMP:10748"/>
        <dbReference type="ChEBI" id="CHEBI:83833"/>
        <dbReference type="ChEBI" id="CHEBI:83834"/>
        <dbReference type="EC" id="5.2.1.8"/>
    </reaction>
</comment>
<dbReference type="HAMAP" id="MF_01183">
    <property type="entry name" value="Chaperone_SurA"/>
    <property type="match status" value="1"/>
</dbReference>
<dbReference type="GO" id="GO:0030288">
    <property type="term" value="C:outer membrane-bounded periplasmic space"/>
    <property type="evidence" value="ECO:0007669"/>
    <property type="project" value="InterPro"/>
</dbReference>
<dbReference type="GO" id="GO:0003755">
    <property type="term" value="F:peptidyl-prolyl cis-trans isomerase activity"/>
    <property type="evidence" value="ECO:0007669"/>
    <property type="project" value="UniProtKB-UniRule"/>
</dbReference>
<dbReference type="Proteomes" id="UP000251800">
    <property type="component" value="Unassembled WGS sequence"/>
</dbReference>
<accession>A0A363UQ43</accession>
<evidence type="ECO:0000256" key="4">
    <source>
        <dbReference type="ARBA" id="ARBA00023110"/>
    </source>
</evidence>
<dbReference type="PANTHER" id="PTHR47637">
    <property type="entry name" value="CHAPERONE SURA"/>
    <property type="match status" value="1"/>
</dbReference>
<evidence type="ECO:0000313" key="9">
    <source>
        <dbReference type="EMBL" id="PWN57635.1"/>
    </source>
</evidence>
<evidence type="ECO:0000256" key="2">
    <source>
        <dbReference type="ARBA" id="ARBA00022737"/>
    </source>
</evidence>
<reference evidence="9 10" key="1">
    <citation type="submission" date="2018-05" db="EMBL/GenBank/DDBJ databases">
        <title>Abyssibacter profundi OUC007T gen. nov., sp. nov, a marine bacterium isolated from seawater of the Mariana Trench.</title>
        <authorList>
            <person name="Zhou S."/>
        </authorList>
    </citation>
    <scope>NUCLEOTIDE SEQUENCE [LARGE SCALE GENOMIC DNA]</scope>
    <source>
        <strain evidence="9 10">OUC007</strain>
    </source>
</reference>
<dbReference type="GO" id="GO:0051082">
    <property type="term" value="F:unfolded protein binding"/>
    <property type="evidence" value="ECO:0007669"/>
    <property type="project" value="UniProtKB-UniRule"/>
</dbReference>
<dbReference type="PROSITE" id="PS01096">
    <property type="entry name" value="PPIC_PPIASE_1"/>
    <property type="match status" value="1"/>
</dbReference>
<dbReference type="Gene3D" id="1.10.4030.10">
    <property type="entry name" value="Porin chaperone SurA, peptide-binding domain"/>
    <property type="match status" value="1"/>
</dbReference>
<dbReference type="SUPFAM" id="SSF54534">
    <property type="entry name" value="FKBP-like"/>
    <property type="match status" value="2"/>
</dbReference>
<dbReference type="Pfam" id="PF13616">
    <property type="entry name" value="Rotamase_3"/>
    <property type="match status" value="1"/>
</dbReference>
<evidence type="ECO:0000259" key="8">
    <source>
        <dbReference type="PROSITE" id="PS50198"/>
    </source>
</evidence>
<dbReference type="InterPro" id="IPR050280">
    <property type="entry name" value="OMP_Chaperone_SurA"/>
</dbReference>
<dbReference type="GO" id="GO:0043165">
    <property type="term" value="P:Gram-negative-bacterium-type cell outer membrane assembly"/>
    <property type="evidence" value="ECO:0007669"/>
    <property type="project" value="InterPro"/>
</dbReference>
<dbReference type="Pfam" id="PF09312">
    <property type="entry name" value="SurA_N"/>
    <property type="match status" value="1"/>
</dbReference>
<dbReference type="InterPro" id="IPR046357">
    <property type="entry name" value="PPIase_dom_sf"/>
</dbReference>
<dbReference type="AlphaFoldDB" id="A0A363UQ43"/>
<dbReference type="Gene3D" id="3.10.50.40">
    <property type="match status" value="2"/>
</dbReference>
<dbReference type="EMBL" id="QEQK01000001">
    <property type="protein sequence ID" value="PWN57635.1"/>
    <property type="molecule type" value="Genomic_DNA"/>
</dbReference>
<feature type="domain" description="PpiC" evidence="8">
    <location>
        <begin position="169"/>
        <end position="270"/>
    </location>
</feature>
<sequence precursor="true">MKYLMSAVALTIALSTPARAAQLVDYVVAVVNEDVILNSQLEEAVDSIKRQIRASGNTPPTDTELREQMRERLIMQEIQSQRAAQRGIRIGDEELNQALEGIARQNGMNLREFARALRSEGVDFLMVREQVRNELLTNSLRQREIDARVSVTDREIDAFLAKTRKNDQATEYRLEHILIAVPDGSTDDVRVAARAEAEQIRQAVIDGASFSQMAISRSDATTALDGGDLGWRTAGALPTLFADEVDDMSVGSVSPVIETGSGYNLIRLADQRGGQAAQLITETRARHILLQPNAIRDEYETRERAAELLDELKGGRDFAEAAREYSDDSGSANQGGDLGWQGPGSFVPEFEQRLAELEAKEISEPFETQFGIHIVQLLERRTRDSAEDIARNQARMAIRQRKIAEEYEDWLRRQRAEAYVELRSAPDLNLGERSEASSQPS</sequence>
<evidence type="ECO:0000313" key="10">
    <source>
        <dbReference type="Proteomes" id="UP000251800"/>
    </source>
</evidence>
<dbReference type="GO" id="GO:0042277">
    <property type="term" value="F:peptide binding"/>
    <property type="evidence" value="ECO:0007669"/>
    <property type="project" value="InterPro"/>
</dbReference>
<evidence type="ECO:0000256" key="6">
    <source>
        <dbReference type="ARBA" id="ARBA00023235"/>
    </source>
</evidence>
<protein>
    <recommendedName>
        <fullName evidence="7">Chaperone SurA</fullName>
    </recommendedName>
    <alternativeName>
        <fullName evidence="7">Peptidyl-prolyl cis-trans isomerase SurA</fullName>
        <shortName evidence="7">PPIase SurA</shortName>
        <ecNumber evidence="7">5.2.1.8</ecNumber>
    </alternativeName>
    <alternativeName>
        <fullName evidence="7">Rotamase SurA</fullName>
    </alternativeName>
</protein>
<dbReference type="InterPro" id="IPR027304">
    <property type="entry name" value="Trigger_fact/SurA_dom_sf"/>
</dbReference>
<keyword evidence="6 7" id="KW-0413">Isomerase</keyword>
<keyword evidence="10" id="KW-1185">Reference proteome</keyword>
<keyword evidence="1 7" id="KW-0732">Signal</keyword>
<keyword evidence="3 7" id="KW-0574">Periplasm</keyword>
<dbReference type="InterPro" id="IPR023034">
    <property type="entry name" value="PPIase_SurA"/>
</dbReference>
<evidence type="ECO:0000256" key="1">
    <source>
        <dbReference type="ARBA" id="ARBA00022729"/>
    </source>
</evidence>
<keyword evidence="4 7" id="KW-0697">Rotamase</keyword>
<comment type="domain">
    <text evidence="7">The PPIase activity resides only in the second parvulin domain. The N-terminal region and the C-terminal tail are necessary and sufficient for the chaperone activity of SurA. The PPIase activity is dispensable for SurA to function as a chaperone. The N-terminal region and the C-terminal tail are also required for porin recognition.</text>
</comment>
<comment type="subcellular location">
    <subcellularLocation>
        <location evidence="7">Periplasm</location>
    </subcellularLocation>
    <text evidence="7">Is capable of associating with the outer membrane.</text>
</comment>
<dbReference type="OrthoDB" id="14196at2"/>
<feature type="chain" id="PRO_5017094861" description="Chaperone SurA" evidence="7">
    <location>
        <begin position="21"/>
        <end position="441"/>
    </location>
</feature>
<feature type="signal peptide" evidence="7">
    <location>
        <begin position="1"/>
        <end position="20"/>
    </location>
</feature>
<keyword evidence="2 7" id="KW-0677">Repeat</keyword>
<dbReference type="GO" id="GO:0006457">
    <property type="term" value="P:protein folding"/>
    <property type="evidence" value="ECO:0007669"/>
    <property type="project" value="UniProtKB-UniRule"/>
</dbReference>
<proteinExistence type="inferred from homology"/>
<organism evidence="9 10">
    <name type="scientific">Abyssibacter profundi</name>
    <dbReference type="NCBI Taxonomy" id="2182787"/>
    <lineage>
        <taxon>Bacteria</taxon>
        <taxon>Pseudomonadati</taxon>
        <taxon>Pseudomonadota</taxon>
        <taxon>Gammaproteobacteria</taxon>
        <taxon>Chromatiales</taxon>
        <taxon>Oceanococcaceae</taxon>
        <taxon>Abyssibacter</taxon>
    </lineage>
</organism>
<dbReference type="Pfam" id="PF00639">
    <property type="entry name" value="Rotamase"/>
    <property type="match status" value="1"/>
</dbReference>
<dbReference type="SUPFAM" id="SSF109998">
    <property type="entry name" value="Triger factor/SurA peptide-binding domain-like"/>
    <property type="match status" value="1"/>
</dbReference>
<keyword evidence="5 7" id="KW-0143">Chaperone</keyword>
<gene>
    <name evidence="7" type="primary">surA</name>
    <name evidence="9" type="ORF">DEH80_00395</name>
</gene>
<dbReference type="EC" id="5.2.1.8" evidence="7"/>
<feature type="domain" description="PpiC" evidence="8">
    <location>
        <begin position="280"/>
        <end position="379"/>
    </location>
</feature>
<dbReference type="PROSITE" id="PS50198">
    <property type="entry name" value="PPIC_PPIASE_2"/>
    <property type="match status" value="2"/>
</dbReference>
<evidence type="ECO:0000256" key="5">
    <source>
        <dbReference type="ARBA" id="ARBA00023186"/>
    </source>
</evidence>
<comment type="caution">
    <text evidence="9">The sequence shown here is derived from an EMBL/GenBank/DDBJ whole genome shotgun (WGS) entry which is preliminary data.</text>
</comment>
<dbReference type="PANTHER" id="PTHR47637:SF1">
    <property type="entry name" value="CHAPERONE SURA"/>
    <property type="match status" value="1"/>
</dbReference>
<evidence type="ECO:0000256" key="3">
    <source>
        <dbReference type="ARBA" id="ARBA00022764"/>
    </source>
</evidence>
<dbReference type="InterPro" id="IPR000297">
    <property type="entry name" value="PPIase_PpiC"/>
</dbReference>
<evidence type="ECO:0000256" key="7">
    <source>
        <dbReference type="HAMAP-Rule" id="MF_01183"/>
    </source>
</evidence>
<dbReference type="InterPro" id="IPR023058">
    <property type="entry name" value="PPIase_PpiC_CS"/>
</dbReference>